<dbReference type="GO" id="GO:0035082">
    <property type="term" value="P:axoneme assembly"/>
    <property type="evidence" value="ECO:0007669"/>
    <property type="project" value="InterPro"/>
</dbReference>
<dbReference type="PANTHER" id="PTHR15977">
    <property type="entry name" value="CILIA- AND FLAGELLA-ASSOCIATED PROTEIN 46"/>
    <property type="match status" value="1"/>
</dbReference>
<accession>A0A401NT59</accession>
<dbReference type="Proteomes" id="UP000288216">
    <property type="component" value="Unassembled WGS sequence"/>
</dbReference>
<feature type="compositionally biased region" description="Basic and acidic residues" evidence="1">
    <location>
        <begin position="1408"/>
        <end position="1420"/>
    </location>
</feature>
<proteinExistence type="predicted"/>
<keyword evidence="3" id="KW-1185">Reference proteome</keyword>
<name>A0A401NT59_SCYTO</name>
<evidence type="ECO:0000256" key="1">
    <source>
        <dbReference type="SAM" id="MobiDB-lite"/>
    </source>
</evidence>
<protein>
    <recommendedName>
        <fullName evidence="4">Cilia- and flagella-associated protein 46</fullName>
    </recommendedName>
</protein>
<organism evidence="2 3">
    <name type="scientific">Scyliorhinus torazame</name>
    <name type="common">Cloudy catshark</name>
    <name type="synonym">Catulus torazame</name>
    <dbReference type="NCBI Taxonomy" id="75743"/>
    <lineage>
        <taxon>Eukaryota</taxon>
        <taxon>Metazoa</taxon>
        <taxon>Chordata</taxon>
        <taxon>Craniata</taxon>
        <taxon>Vertebrata</taxon>
        <taxon>Chondrichthyes</taxon>
        <taxon>Elasmobranchii</taxon>
        <taxon>Galeomorphii</taxon>
        <taxon>Galeoidea</taxon>
        <taxon>Carcharhiniformes</taxon>
        <taxon>Scyliorhinidae</taxon>
        <taxon>Scyliorhinus</taxon>
    </lineage>
</organism>
<evidence type="ECO:0000313" key="2">
    <source>
        <dbReference type="EMBL" id="GCB64037.1"/>
    </source>
</evidence>
<dbReference type="PANTHER" id="PTHR15977:SF15">
    <property type="entry name" value="CILIA- AND FLAGELLA-ASSOCIATED PROTEIN 46"/>
    <property type="match status" value="1"/>
</dbReference>
<dbReference type="EMBL" id="BFAA01001344">
    <property type="protein sequence ID" value="GCB64037.1"/>
    <property type="molecule type" value="Genomic_DNA"/>
</dbReference>
<dbReference type="STRING" id="75743.A0A401NT59"/>
<dbReference type="Pfam" id="PF25439">
    <property type="entry name" value="TPR_CFAP46_N"/>
    <property type="match status" value="1"/>
</dbReference>
<reference evidence="2 3" key="1">
    <citation type="journal article" date="2018" name="Nat. Ecol. Evol.">
        <title>Shark genomes provide insights into elasmobranch evolution and the origin of vertebrates.</title>
        <authorList>
            <person name="Hara Y"/>
            <person name="Yamaguchi K"/>
            <person name="Onimaru K"/>
            <person name="Kadota M"/>
            <person name="Koyanagi M"/>
            <person name="Keeley SD"/>
            <person name="Tatsumi K"/>
            <person name="Tanaka K"/>
            <person name="Motone F"/>
            <person name="Kageyama Y"/>
            <person name="Nozu R"/>
            <person name="Adachi N"/>
            <person name="Nishimura O"/>
            <person name="Nakagawa R"/>
            <person name="Tanegashima C"/>
            <person name="Kiyatake I"/>
            <person name="Matsumoto R"/>
            <person name="Murakumo K"/>
            <person name="Nishida K"/>
            <person name="Terakita A"/>
            <person name="Kuratani S"/>
            <person name="Sato K"/>
            <person name="Hyodo S Kuraku.S."/>
        </authorList>
    </citation>
    <scope>NUCLEOTIDE SEQUENCE [LARGE SCALE GENOMIC DNA]</scope>
</reference>
<dbReference type="OMA" id="PEWITYR"/>
<evidence type="ECO:0000313" key="3">
    <source>
        <dbReference type="Proteomes" id="UP000288216"/>
    </source>
</evidence>
<dbReference type="InterPro" id="IPR039586">
    <property type="entry name" value="CFAP46"/>
</dbReference>
<feature type="region of interest" description="Disordered" evidence="1">
    <location>
        <begin position="1384"/>
        <end position="1429"/>
    </location>
</feature>
<dbReference type="GO" id="GO:0060294">
    <property type="term" value="P:cilium movement involved in cell motility"/>
    <property type="evidence" value="ECO:0007669"/>
    <property type="project" value="InterPro"/>
</dbReference>
<sequence length="1600" mass="181766">MLDFSTLKEAYDLIKVATAEKPTLAGIETVSPDLYVLCAELALQFERRDISQDCLNMYFKGTLPHNHFLGRAYLCQAQLYSPKSSVDVSDLSKATRCILTTITYSKAEKRYHFLVYNASVLYWRLIRPFIKPGFCYHVITSLLEVIKGLQATDDLDYQWRAELRIALVECYLDAAQIKDATMFAYSTAEFIKTRVPHMYKKIFSIQVHHKLVDLFKVAKEVKESIKLTVIYKIHRLKSQLESKENPRDLSVQLNKIYRHLASHKTVTSSYLTLTTEQLPTDTAQLSEDERLSLLLELAHLALEVQDSEVASYCVNDLLKAEGKDKVMAMEIECVDSELTILKLGAKAEKCTKSFVTHCLRVIKRIDEVLQNAIRAANWNLVQVVCVTQWKLCLPMLQPNLRKNVLKQLINVATILSDLDSSLIQLRCQVHIEIAQIEEDEERIEVAMEHLRKAYTLGAKGPYEKYLTEKLHCLKIYAEIYESTIVPEDQAMKIIEQVRRNNNLQHSRSLLIQAGLALASDAFQLVLDGENEAKVFVTQGNTGHIGLLAAKAQHYLNSIQQTRGHLERLGNVNDKLRLRIWANLVKVARKQEVWDVCRTACKFCLLYDDGRWKTESSDSGQNIKITASVSEGNLSSETSFTIVSPPKVGYSPLYLLRTIADICFINAEATVQLLNSEDVQFNNHAVFPKDKQKDLQEVGVRNPEAVPEWITYRNWIDSLSSCATTNFMHAAELGIEINEAFIVCNAAIYMWNYNNHLLTTGRYKELVEPFRILVNALKETGHCGETILLVMLCNSLCQGLIQPWIPSPSPKKIEKKLSGRASITPNFKKLPAKKIEKSTTSQILTVDPEGIPQITEALQVCEYALNLTNGNVPSDVVPISVRRQIVVTWVKVKQLLQQQIGPNLGNDEEQSNDSQASMIQALIALEMYSCNNSNLMKFTVPSLLELEKQILDSTWFDQLLELEVWTRLMQLANLNNDDSLLMRCAQKAFAINKIAAPSTGSKRHDMHNYRVQQELLSVVAGIEGQSLMKNAAGNSEMRISAIRAFQLSASYGEKAGNMKLVMSSAKHFWNSCLSLIPSCLEVGVLEEPIKIFLKAICNAYSKNKKEEEKEEIVKQTTIRPQMHHFTRGALSAPVDDPEDDLKLRAAMYGLLFHIHMNKGNWKAGLKVLDDAIIDMPRTKQKLLLYKHRIMANARLGHDISMDMQKLKDDAEEHVSYMWHHVAGFSKEIADQLNCYQNSINVLKKPESNWKKIDQLIAFGEWLYCSGFSETDAFCQLDWAADLLLSMKPCVEVKEEEEVHFERENQSRSENFVPAKHQQLIGAQNIDTNLSFENLKDVRQLETLVILQTIMATIAGRVSCQQHCLMAYAYVMCIWEISLTSAESQSKELSAPTPSGRSDTATKSSKSKGKKEPRDDPREKGKTKVLPNSMPAHPEEWANFVCPTEIREFFKKGSNCSLINKKNVLKPTYSLFYLDLLVTELQALSYTHLTLPVLQLAELIASDVLDNKSLSDFYHLRLAQICLDLNLKQAAQYHEKVPGSVFIYEAERAKYRQEIAHQKDQQLQAAKEKLLILNENQIDTLINSNKDMVRHDFESIIYLSLW</sequence>
<comment type="caution">
    <text evidence="2">The sequence shown here is derived from an EMBL/GenBank/DDBJ whole genome shotgun (WGS) entry which is preliminary data.</text>
</comment>
<dbReference type="InterPro" id="IPR057466">
    <property type="entry name" value="CFAP46_TPR"/>
</dbReference>
<evidence type="ECO:0008006" key="4">
    <source>
        <dbReference type="Google" id="ProtNLM"/>
    </source>
</evidence>
<feature type="compositionally biased region" description="Polar residues" evidence="1">
    <location>
        <begin position="1384"/>
        <end position="1400"/>
    </location>
</feature>
<gene>
    <name evidence="2" type="ORF">scyTo_0004524</name>
</gene>
<dbReference type="OrthoDB" id="68437at2759"/>